<organism evidence="1 2">
    <name type="scientific">Wenyingzhuangia fucanilytica</name>
    <dbReference type="NCBI Taxonomy" id="1790137"/>
    <lineage>
        <taxon>Bacteria</taxon>
        <taxon>Pseudomonadati</taxon>
        <taxon>Bacteroidota</taxon>
        <taxon>Flavobacteriia</taxon>
        <taxon>Flavobacteriales</taxon>
        <taxon>Flavobacteriaceae</taxon>
        <taxon>Wenyingzhuangia</taxon>
    </lineage>
</organism>
<proteinExistence type="predicted"/>
<name>A0A1B1Y8B9_9FLAO</name>
<evidence type="ECO:0000313" key="2">
    <source>
        <dbReference type="Proteomes" id="UP000092967"/>
    </source>
</evidence>
<keyword evidence="2" id="KW-1185">Reference proteome</keyword>
<gene>
    <name evidence="1" type="ORF">AXE80_12070</name>
</gene>
<accession>A0A1B1Y8B9</accession>
<dbReference type="EMBL" id="CP014224">
    <property type="protein sequence ID" value="ANW96969.1"/>
    <property type="molecule type" value="Genomic_DNA"/>
</dbReference>
<dbReference type="Proteomes" id="UP000092967">
    <property type="component" value="Chromosome"/>
</dbReference>
<evidence type="ECO:0000313" key="1">
    <source>
        <dbReference type="EMBL" id="ANW96969.1"/>
    </source>
</evidence>
<dbReference type="AlphaFoldDB" id="A0A1B1Y8B9"/>
<protein>
    <submittedName>
        <fullName evidence="1">Uncharacterized protein</fullName>
    </submittedName>
</protein>
<dbReference type="KEGG" id="wfu:AXE80_12070"/>
<sequence>MLCYNFESKWGVVRERTSKFFSFDGNVTSIQLENNNYYVKHGMRNPTKEYEPNYFNAFSMALELVGLDPKYIFRLRE</sequence>
<reference evidence="1 2" key="1">
    <citation type="submission" date="2016-02" db="EMBL/GenBank/DDBJ databases">
        <authorList>
            <person name="Wen L."/>
            <person name="He K."/>
            <person name="Yang H."/>
        </authorList>
    </citation>
    <scope>NUCLEOTIDE SEQUENCE [LARGE SCALE GENOMIC DNA]</scope>
    <source>
        <strain evidence="1 2">CZ1127</strain>
    </source>
</reference>